<dbReference type="AlphaFoldDB" id="A0A6N6M3E2"/>
<dbReference type="InterPro" id="IPR039793">
    <property type="entry name" value="UROS/Hem4"/>
</dbReference>
<evidence type="ECO:0000256" key="5">
    <source>
        <dbReference type="ARBA" id="ARBA00023244"/>
    </source>
</evidence>
<evidence type="ECO:0000313" key="12">
    <source>
        <dbReference type="Proteomes" id="UP000435357"/>
    </source>
</evidence>
<dbReference type="Pfam" id="PF02602">
    <property type="entry name" value="HEM4"/>
    <property type="match status" value="1"/>
</dbReference>
<keyword evidence="5 9" id="KW-0627">Porphyrin biosynthesis</keyword>
<comment type="similarity">
    <text evidence="2 9">Belongs to the uroporphyrinogen-III synthase family.</text>
</comment>
<dbReference type="UniPathway" id="UPA00251">
    <property type="reaction ID" value="UER00320"/>
</dbReference>
<evidence type="ECO:0000256" key="2">
    <source>
        <dbReference type="ARBA" id="ARBA00008133"/>
    </source>
</evidence>
<gene>
    <name evidence="11" type="ORF">F3059_09225</name>
</gene>
<evidence type="ECO:0000256" key="3">
    <source>
        <dbReference type="ARBA" id="ARBA00013109"/>
    </source>
</evidence>
<comment type="pathway">
    <text evidence="1 9">Porphyrin-containing compound metabolism; protoporphyrin-IX biosynthesis; coproporphyrinogen-III from 5-aminolevulinate: step 3/4.</text>
</comment>
<name>A0A6N6M3E2_9FLAO</name>
<comment type="catalytic activity">
    <reaction evidence="8 9">
        <text>hydroxymethylbilane = uroporphyrinogen III + H2O</text>
        <dbReference type="Rhea" id="RHEA:18965"/>
        <dbReference type="ChEBI" id="CHEBI:15377"/>
        <dbReference type="ChEBI" id="CHEBI:57308"/>
        <dbReference type="ChEBI" id="CHEBI:57845"/>
        <dbReference type="EC" id="4.2.1.75"/>
    </reaction>
</comment>
<keyword evidence="4 9" id="KW-0456">Lyase</keyword>
<evidence type="ECO:0000256" key="7">
    <source>
        <dbReference type="ARBA" id="ARBA00040167"/>
    </source>
</evidence>
<dbReference type="Proteomes" id="UP000435357">
    <property type="component" value="Unassembled WGS sequence"/>
</dbReference>
<sequence length="221" mass="24904">MNRVLITRLLQQAEEFTQLLKDQGCEVETIPFIETIDIPLETIPQTDWVFFNSPRSVQHFFQNLKKPFFAKYAALSNGTAKAIHDHNQKVSFTGGDDSQQTVEQFAGMLTENETVLIPRSDRSVRRLQRVLGSDRYVELIAYKTRLLNKKLDADFEVVVFTSPSNVIGFLESGNSLEKSKVVAIGDTTARELEEHNVSPITADGYTQKHLVMATIKALGEN</sequence>
<dbReference type="PANTHER" id="PTHR38042:SF1">
    <property type="entry name" value="UROPORPHYRINOGEN-III SYNTHASE, CHLOROPLASTIC"/>
    <property type="match status" value="1"/>
</dbReference>
<dbReference type="GO" id="GO:0004852">
    <property type="term" value="F:uroporphyrinogen-III synthase activity"/>
    <property type="evidence" value="ECO:0007669"/>
    <property type="project" value="UniProtKB-UniRule"/>
</dbReference>
<accession>A0A6N6M3E2</accession>
<protein>
    <recommendedName>
        <fullName evidence="7 9">Uroporphyrinogen-III synthase</fullName>
        <ecNumber evidence="3 9">4.2.1.75</ecNumber>
    </recommendedName>
</protein>
<evidence type="ECO:0000256" key="4">
    <source>
        <dbReference type="ARBA" id="ARBA00023239"/>
    </source>
</evidence>
<dbReference type="CDD" id="cd06578">
    <property type="entry name" value="HemD"/>
    <property type="match status" value="1"/>
</dbReference>
<dbReference type="InterPro" id="IPR003754">
    <property type="entry name" value="4pyrrol_synth_uPrphyn_synth"/>
</dbReference>
<dbReference type="RefSeq" id="WP_151168491.1">
    <property type="nucleotide sequence ID" value="NZ_WACR01000007.1"/>
</dbReference>
<evidence type="ECO:0000313" key="11">
    <source>
        <dbReference type="EMBL" id="KAB1063739.1"/>
    </source>
</evidence>
<evidence type="ECO:0000256" key="6">
    <source>
        <dbReference type="ARBA" id="ARBA00037589"/>
    </source>
</evidence>
<evidence type="ECO:0000256" key="9">
    <source>
        <dbReference type="RuleBase" id="RU366031"/>
    </source>
</evidence>
<dbReference type="EMBL" id="WACR01000007">
    <property type="protein sequence ID" value="KAB1063739.1"/>
    <property type="molecule type" value="Genomic_DNA"/>
</dbReference>
<organism evidence="11 12">
    <name type="scientific">Salibacter halophilus</name>
    <dbReference type="NCBI Taxonomy" id="1803916"/>
    <lineage>
        <taxon>Bacteria</taxon>
        <taxon>Pseudomonadati</taxon>
        <taxon>Bacteroidota</taxon>
        <taxon>Flavobacteriia</taxon>
        <taxon>Flavobacteriales</taxon>
        <taxon>Salibacteraceae</taxon>
        <taxon>Salibacter</taxon>
    </lineage>
</organism>
<dbReference type="SUPFAM" id="SSF69618">
    <property type="entry name" value="HemD-like"/>
    <property type="match status" value="1"/>
</dbReference>
<reference evidence="11 12" key="1">
    <citation type="submission" date="2019-09" db="EMBL/GenBank/DDBJ databases">
        <title>Genomes of Cryomorphaceae.</title>
        <authorList>
            <person name="Bowman J.P."/>
        </authorList>
    </citation>
    <scope>NUCLEOTIDE SEQUENCE [LARGE SCALE GENOMIC DNA]</scope>
    <source>
        <strain evidence="11 12">KCTC 52047</strain>
    </source>
</reference>
<dbReference type="InterPro" id="IPR036108">
    <property type="entry name" value="4pyrrol_syn_uPrphyn_synt_sf"/>
</dbReference>
<comment type="caution">
    <text evidence="11">The sequence shown here is derived from an EMBL/GenBank/DDBJ whole genome shotgun (WGS) entry which is preliminary data.</text>
</comment>
<keyword evidence="12" id="KW-1185">Reference proteome</keyword>
<evidence type="ECO:0000256" key="1">
    <source>
        <dbReference type="ARBA" id="ARBA00004772"/>
    </source>
</evidence>
<comment type="function">
    <text evidence="6 9">Catalyzes cyclization of the linear tetrapyrrole, hydroxymethylbilane, to the macrocyclic uroporphyrinogen III.</text>
</comment>
<evidence type="ECO:0000256" key="8">
    <source>
        <dbReference type="ARBA" id="ARBA00048617"/>
    </source>
</evidence>
<dbReference type="Gene3D" id="3.40.50.10090">
    <property type="match status" value="2"/>
</dbReference>
<evidence type="ECO:0000259" key="10">
    <source>
        <dbReference type="Pfam" id="PF02602"/>
    </source>
</evidence>
<feature type="domain" description="Tetrapyrrole biosynthesis uroporphyrinogen III synthase" evidence="10">
    <location>
        <begin position="15"/>
        <end position="211"/>
    </location>
</feature>
<dbReference type="EC" id="4.2.1.75" evidence="3 9"/>
<dbReference type="GO" id="GO:0006782">
    <property type="term" value="P:protoporphyrinogen IX biosynthetic process"/>
    <property type="evidence" value="ECO:0007669"/>
    <property type="project" value="UniProtKB-UniRule"/>
</dbReference>
<dbReference type="GO" id="GO:0006780">
    <property type="term" value="P:uroporphyrinogen III biosynthetic process"/>
    <property type="evidence" value="ECO:0007669"/>
    <property type="project" value="UniProtKB-UniRule"/>
</dbReference>
<dbReference type="PANTHER" id="PTHR38042">
    <property type="entry name" value="UROPORPHYRINOGEN-III SYNTHASE, CHLOROPLASTIC"/>
    <property type="match status" value="1"/>
</dbReference>
<proteinExistence type="inferred from homology"/>
<dbReference type="OrthoDB" id="1466968at2"/>